<proteinExistence type="predicted"/>
<evidence type="ECO:0000313" key="1">
    <source>
        <dbReference type="EMBL" id="SVC08030.1"/>
    </source>
</evidence>
<dbReference type="InterPro" id="IPR029063">
    <property type="entry name" value="SAM-dependent_MTases_sf"/>
</dbReference>
<dbReference type="CDD" id="cd02440">
    <property type="entry name" value="AdoMet_MTases"/>
    <property type="match status" value="1"/>
</dbReference>
<protein>
    <recommendedName>
        <fullName evidence="2">Methyltransferase type 11 domain-containing protein</fullName>
    </recommendedName>
</protein>
<sequence>MPIVAKILEKKQPKTILDVPSGDGWLTDLLKFHHEIDGIDLFEGRTKGYRDFLQVDLENGLPRELSNYDAVVCCEGIEHLGNPLLFLKTIKDHINNEGVLVVTTPNIWNPSSKIKFLTRGFFPGFPNLAGKIEIGSHMHIMPWSFPGLYLYLTLAGFEGIRLHEVDEKKPKHIIEKIFGWPQTFYCNRKARQAVSDELKLYWKDAGSLQSVYGRRLVVSATVQKRL</sequence>
<gene>
    <name evidence="1" type="ORF">METZ01_LOCUS260884</name>
</gene>
<reference evidence="1" key="1">
    <citation type="submission" date="2018-05" db="EMBL/GenBank/DDBJ databases">
        <authorList>
            <person name="Lanie J.A."/>
            <person name="Ng W.-L."/>
            <person name="Kazmierczak K.M."/>
            <person name="Andrzejewski T.M."/>
            <person name="Davidsen T.M."/>
            <person name="Wayne K.J."/>
            <person name="Tettelin H."/>
            <person name="Glass J.I."/>
            <person name="Rusch D."/>
            <person name="Podicherti R."/>
            <person name="Tsui H.-C.T."/>
            <person name="Winkler M.E."/>
        </authorList>
    </citation>
    <scope>NUCLEOTIDE SEQUENCE</scope>
</reference>
<evidence type="ECO:0008006" key="2">
    <source>
        <dbReference type="Google" id="ProtNLM"/>
    </source>
</evidence>
<dbReference type="Gene3D" id="3.40.50.150">
    <property type="entry name" value="Vaccinia Virus protein VP39"/>
    <property type="match status" value="1"/>
</dbReference>
<accession>A0A382J7I2</accession>
<dbReference type="Pfam" id="PF13489">
    <property type="entry name" value="Methyltransf_23"/>
    <property type="match status" value="1"/>
</dbReference>
<organism evidence="1">
    <name type="scientific">marine metagenome</name>
    <dbReference type="NCBI Taxonomy" id="408172"/>
    <lineage>
        <taxon>unclassified sequences</taxon>
        <taxon>metagenomes</taxon>
        <taxon>ecological metagenomes</taxon>
    </lineage>
</organism>
<dbReference type="EMBL" id="UINC01072411">
    <property type="protein sequence ID" value="SVC08030.1"/>
    <property type="molecule type" value="Genomic_DNA"/>
</dbReference>
<dbReference type="SUPFAM" id="SSF53335">
    <property type="entry name" value="S-adenosyl-L-methionine-dependent methyltransferases"/>
    <property type="match status" value="1"/>
</dbReference>
<name>A0A382J7I2_9ZZZZ</name>
<dbReference type="AlphaFoldDB" id="A0A382J7I2"/>